<sequence length="338" mass="36836">MRVGIVGSGSWGTALAIVLADNAHQVEIWARRSEQADEINRNHTNEEYLPGIQLPDTIKASSKLEQVVEGKEMILFVVPSHSIRQVARQVSGYIPQEALIIHAIKGLELETHKRISEILLEELPVPLHERIAVLSGPSHAEEVSKRSPTTVVVASNSIKTAEEAQDALINQHFRVYTNPDVVGLEIGGALKNIIALGAGISDGLQFGDNAKAALMTRGLAEISRLGVYMGANPLTFSGLAGVGDLIVTCTSKHSRNWRAGNMLGQGHSLQEVLSVMGMVVEGVKTTKASYELSFQCGIEMPITQQLYQVLFENKEPRKAVEDLMGRLKTHEMEEVAHN</sequence>
<feature type="binding site" evidence="9">
    <location>
        <position position="281"/>
    </location>
    <ligand>
        <name>NADPH</name>
        <dbReference type="ChEBI" id="CHEBI:57783"/>
    </ligand>
</feature>
<dbReference type="PROSITE" id="PS00957">
    <property type="entry name" value="NAD_G3PDH"/>
    <property type="match status" value="1"/>
</dbReference>
<evidence type="ECO:0000256" key="6">
    <source>
        <dbReference type="ARBA" id="ARBA00023098"/>
    </source>
</evidence>
<feature type="binding site" evidence="9">
    <location>
        <position position="31"/>
    </location>
    <ligand>
        <name>NADPH</name>
        <dbReference type="ChEBI" id="CHEBI:57783"/>
    </ligand>
</feature>
<dbReference type="InterPro" id="IPR006109">
    <property type="entry name" value="G3P_DH_NAD-dep_C"/>
</dbReference>
<evidence type="ECO:0000313" key="14">
    <source>
        <dbReference type="EMBL" id="MBP1933468.1"/>
    </source>
</evidence>
<dbReference type="GO" id="GO:0047952">
    <property type="term" value="F:glycerol-3-phosphate dehydrogenase [NAD(P)+] activity"/>
    <property type="evidence" value="ECO:0007669"/>
    <property type="project" value="UniProtKB-EC"/>
</dbReference>
<dbReference type="Gene3D" id="3.40.50.720">
    <property type="entry name" value="NAD(P)-binding Rossmann-like Domain"/>
    <property type="match status" value="1"/>
</dbReference>
<feature type="binding site" evidence="9">
    <location>
        <position position="191"/>
    </location>
    <ligand>
        <name>sn-glycerol 3-phosphate</name>
        <dbReference type="ChEBI" id="CHEBI:57597"/>
    </ligand>
</feature>
<evidence type="ECO:0000256" key="3">
    <source>
        <dbReference type="ARBA" id="ARBA00022857"/>
    </source>
</evidence>
<evidence type="ECO:0000313" key="15">
    <source>
        <dbReference type="Proteomes" id="UP001519343"/>
    </source>
</evidence>
<evidence type="ECO:0000256" key="9">
    <source>
        <dbReference type="HAMAP-Rule" id="MF_00394"/>
    </source>
</evidence>
<feature type="binding site" evidence="9">
    <location>
        <position position="254"/>
    </location>
    <ligand>
        <name>sn-glycerol 3-phosphate</name>
        <dbReference type="ChEBI" id="CHEBI:57597"/>
    </ligand>
</feature>
<dbReference type="InterPro" id="IPR008927">
    <property type="entry name" value="6-PGluconate_DH-like_C_sf"/>
</dbReference>
<name>A0ABS4GT52_9BACL</name>
<keyword evidence="15" id="KW-1185">Reference proteome</keyword>
<dbReference type="Proteomes" id="UP001519343">
    <property type="component" value="Unassembled WGS sequence"/>
</dbReference>
<dbReference type="PANTHER" id="PTHR11728">
    <property type="entry name" value="GLYCEROL-3-PHOSPHATE DEHYDROGENASE"/>
    <property type="match status" value="1"/>
</dbReference>
<feature type="active site" description="Proton acceptor" evidence="9">
    <location>
        <position position="191"/>
    </location>
</feature>
<evidence type="ECO:0000256" key="2">
    <source>
        <dbReference type="ARBA" id="ARBA00022516"/>
    </source>
</evidence>
<feature type="binding site" evidence="9">
    <location>
        <position position="140"/>
    </location>
    <ligand>
        <name>NADPH</name>
        <dbReference type="ChEBI" id="CHEBI:57783"/>
    </ligand>
</feature>
<feature type="binding site" evidence="9">
    <location>
        <position position="105"/>
    </location>
    <ligand>
        <name>NADPH</name>
        <dbReference type="ChEBI" id="CHEBI:57783"/>
    </ligand>
</feature>
<dbReference type="PRINTS" id="PR00077">
    <property type="entry name" value="GPDHDRGNASE"/>
</dbReference>
<keyword evidence="9" id="KW-0547">Nucleotide-binding</keyword>
<dbReference type="Gene3D" id="1.10.1040.10">
    <property type="entry name" value="N-(1-d-carboxylethyl)-l-norvaline Dehydrogenase, domain 2"/>
    <property type="match status" value="1"/>
</dbReference>
<dbReference type="EMBL" id="JAGGKT010000011">
    <property type="protein sequence ID" value="MBP1933468.1"/>
    <property type="molecule type" value="Genomic_DNA"/>
</dbReference>
<keyword evidence="7 9" id="KW-0594">Phospholipid biosynthesis</keyword>
<evidence type="ECO:0000256" key="5">
    <source>
        <dbReference type="ARBA" id="ARBA00023027"/>
    </source>
</evidence>
<feature type="binding site" evidence="9">
    <location>
        <position position="48"/>
    </location>
    <ligand>
        <name>NADPH</name>
        <dbReference type="ChEBI" id="CHEBI:57783"/>
    </ligand>
</feature>
<dbReference type="Pfam" id="PF07479">
    <property type="entry name" value="NAD_Gly3P_dh_C"/>
    <property type="match status" value="1"/>
</dbReference>
<feature type="binding site" evidence="9">
    <location>
        <position position="136"/>
    </location>
    <ligand>
        <name>sn-glycerol 3-phosphate</name>
        <dbReference type="ChEBI" id="CHEBI:57597"/>
    </ligand>
</feature>
<feature type="binding site" evidence="9">
    <location>
        <position position="138"/>
    </location>
    <ligand>
        <name>sn-glycerol 3-phosphate</name>
        <dbReference type="ChEBI" id="CHEBI:57597"/>
    </ligand>
</feature>
<comment type="function">
    <text evidence="9">Catalyzes the reduction of the glycolytic intermediate dihydroxyacetone phosphate (DHAP) to sn-glycerol 3-phosphate (G3P), the key precursor for phospholipid synthesis.</text>
</comment>
<keyword evidence="2 9" id="KW-0444">Lipid biosynthesis</keyword>
<dbReference type="PIRSF" id="PIRSF000114">
    <property type="entry name" value="Glycerol-3-P_dh"/>
    <property type="match status" value="1"/>
</dbReference>
<keyword evidence="5 9" id="KW-0520">NAD</keyword>
<comment type="pathway">
    <text evidence="9">Membrane lipid metabolism; glycerophospholipid metabolism.</text>
</comment>
<gene>
    <name evidence="9" type="primary">gpsA</name>
    <name evidence="14" type="ORF">J2Z37_003481</name>
</gene>
<dbReference type="SUPFAM" id="SSF48179">
    <property type="entry name" value="6-phosphogluconate dehydrogenase C-terminal domain-like"/>
    <property type="match status" value="1"/>
</dbReference>
<evidence type="ECO:0000256" key="4">
    <source>
        <dbReference type="ARBA" id="ARBA00023002"/>
    </source>
</evidence>
<evidence type="ECO:0000256" key="1">
    <source>
        <dbReference type="ARBA" id="ARBA00011009"/>
    </source>
</evidence>
<evidence type="ECO:0000256" key="11">
    <source>
        <dbReference type="RuleBase" id="RU000439"/>
    </source>
</evidence>
<evidence type="ECO:0000256" key="8">
    <source>
        <dbReference type="ARBA" id="ARBA00023264"/>
    </source>
</evidence>
<evidence type="ECO:0000259" key="13">
    <source>
        <dbReference type="Pfam" id="PF07479"/>
    </source>
</evidence>
<feature type="binding site" evidence="9">
    <location>
        <position position="11"/>
    </location>
    <ligand>
        <name>NADPH</name>
        <dbReference type="ChEBI" id="CHEBI:57783"/>
    </ligand>
</feature>
<organism evidence="14 15">
    <name type="scientific">Ammoniphilus resinae</name>
    <dbReference type="NCBI Taxonomy" id="861532"/>
    <lineage>
        <taxon>Bacteria</taxon>
        <taxon>Bacillati</taxon>
        <taxon>Bacillota</taxon>
        <taxon>Bacilli</taxon>
        <taxon>Bacillales</taxon>
        <taxon>Paenibacillaceae</taxon>
        <taxon>Aneurinibacillus group</taxon>
        <taxon>Ammoniphilus</taxon>
    </lineage>
</organism>
<comment type="caution">
    <text evidence="14">The sequence shown here is derived from an EMBL/GenBank/DDBJ whole genome shotgun (WGS) entry which is preliminary data.</text>
</comment>
<keyword evidence="8 9" id="KW-1208">Phospholipid metabolism</keyword>
<dbReference type="NCBIfam" id="NF000940">
    <property type="entry name" value="PRK00094.1-2"/>
    <property type="match status" value="1"/>
</dbReference>
<dbReference type="HAMAP" id="MF_00394">
    <property type="entry name" value="NAD_Glyc3P_dehydrog"/>
    <property type="match status" value="1"/>
</dbReference>
<feature type="binding site" evidence="9">
    <location>
        <position position="255"/>
    </location>
    <ligand>
        <name>NADPH</name>
        <dbReference type="ChEBI" id="CHEBI:57783"/>
    </ligand>
</feature>
<dbReference type="InterPro" id="IPR011128">
    <property type="entry name" value="G3P_DH_NAD-dep_N"/>
</dbReference>
<protein>
    <recommendedName>
        <fullName evidence="9">Glycerol-3-phosphate dehydrogenase [NAD(P)+]</fullName>
        <ecNumber evidence="9">1.1.1.94</ecNumber>
    </recommendedName>
    <alternativeName>
        <fullName evidence="9">NAD(P)(+)-dependent glycerol-3-phosphate dehydrogenase</fullName>
    </alternativeName>
    <alternativeName>
        <fullName evidence="9">NAD(P)H-dependent dihydroxyacetone-phosphate reductase</fullName>
    </alternativeName>
</protein>
<evidence type="ECO:0000256" key="10">
    <source>
        <dbReference type="RuleBase" id="RU000437"/>
    </source>
</evidence>
<dbReference type="EC" id="1.1.1.94" evidence="9"/>
<evidence type="ECO:0000259" key="12">
    <source>
        <dbReference type="Pfam" id="PF01210"/>
    </source>
</evidence>
<dbReference type="Pfam" id="PF01210">
    <property type="entry name" value="NAD_Gly3P_dh_N"/>
    <property type="match status" value="1"/>
</dbReference>
<dbReference type="RefSeq" id="WP_209811481.1">
    <property type="nucleotide sequence ID" value="NZ_JAGGKT010000011.1"/>
</dbReference>
<feature type="domain" description="Glycerol-3-phosphate dehydrogenase NAD-dependent N-terminal" evidence="12">
    <location>
        <begin position="3"/>
        <end position="160"/>
    </location>
</feature>
<feature type="domain" description="Glycerol-3-phosphate dehydrogenase NAD-dependent C-terminal" evidence="13">
    <location>
        <begin position="180"/>
        <end position="321"/>
    </location>
</feature>
<dbReference type="InterPro" id="IPR036291">
    <property type="entry name" value="NAD(P)-bd_dom_sf"/>
</dbReference>
<dbReference type="NCBIfam" id="NF000941">
    <property type="entry name" value="PRK00094.1-3"/>
    <property type="match status" value="1"/>
</dbReference>
<keyword evidence="6 9" id="KW-0443">Lipid metabolism</keyword>
<dbReference type="SUPFAM" id="SSF51735">
    <property type="entry name" value="NAD(P)-binding Rossmann-fold domains"/>
    <property type="match status" value="1"/>
</dbReference>
<dbReference type="PANTHER" id="PTHR11728:SF1">
    <property type="entry name" value="GLYCEROL-3-PHOSPHATE DEHYDROGENASE [NAD(+)] 2, CHLOROPLASTIC"/>
    <property type="match status" value="1"/>
</dbReference>
<feature type="binding site" evidence="9">
    <location>
        <position position="255"/>
    </location>
    <ligand>
        <name>sn-glycerol 3-phosphate</name>
        <dbReference type="ChEBI" id="CHEBI:57597"/>
    </ligand>
</feature>
<reference evidence="14 15" key="1">
    <citation type="submission" date="2021-03" db="EMBL/GenBank/DDBJ databases">
        <title>Genomic Encyclopedia of Type Strains, Phase IV (KMG-IV): sequencing the most valuable type-strain genomes for metagenomic binning, comparative biology and taxonomic classification.</title>
        <authorList>
            <person name="Goeker M."/>
        </authorList>
    </citation>
    <scope>NUCLEOTIDE SEQUENCE [LARGE SCALE GENOMIC DNA]</scope>
    <source>
        <strain evidence="14 15">DSM 24738</strain>
    </source>
</reference>
<feature type="binding site" evidence="9">
    <location>
        <position position="32"/>
    </location>
    <ligand>
        <name>NADPH</name>
        <dbReference type="ChEBI" id="CHEBI:57783"/>
    </ligand>
</feature>
<keyword evidence="4 9" id="KW-0560">Oxidoreductase</keyword>
<comment type="catalytic activity">
    <reaction evidence="9 11">
        <text>sn-glycerol 3-phosphate + NADP(+) = dihydroxyacetone phosphate + NADPH + H(+)</text>
        <dbReference type="Rhea" id="RHEA:11096"/>
        <dbReference type="ChEBI" id="CHEBI:15378"/>
        <dbReference type="ChEBI" id="CHEBI:57597"/>
        <dbReference type="ChEBI" id="CHEBI:57642"/>
        <dbReference type="ChEBI" id="CHEBI:57783"/>
        <dbReference type="ChEBI" id="CHEBI:58349"/>
        <dbReference type="EC" id="1.1.1.94"/>
    </reaction>
</comment>
<feature type="binding site" evidence="9">
    <location>
        <position position="105"/>
    </location>
    <ligand>
        <name>sn-glycerol 3-phosphate</name>
        <dbReference type="ChEBI" id="CHEBI:57597"/>
    </ligand>
</feature>
<dbReference type="NCBIfam" id="NF000942">
    <property type="entry name" value="PRK00094.1-4"/>
    <property type="match status" value="1"/>
</dbReference>
<keyword evidence="3 9" id="KW-0521">NADP</keyword>
<feature type="binding site" evidence="9">
    <location>
        <position position="10"/>
    </location>
    <ligand>
        <name>NADPH</name>
        <dbReference type="ChEBI" id="CHEBI:57783"/>
    </ligand>
</feature>
<proteinExistence type="inferred from homology"/>
<dbReference type="InterPro" id="IPR013328">
    <property type="entry name" value="6PGD_dom2"/>
</dbReference>
<comment type="catalytic activity">
    <reaction evidence="9">
        <text>sn-glycerol 3-phosphate + NAD(+) = dihydroxyacetone phosphate + NADH + H(+)</text>
        <dbReference type="Rhea" id="RHEA:11092"/>
        <dbReference type="ChEBI" id="CHEBI:15378"/>
        <dbReference type="ChEBI" id="CHEBI:57540"/>
        <dbReference type="ChEBI" id="CHEBI:57597"/>
        <dbReference type="ChEBI" id="CHEBI:57642"/>
        <dbReference type="ChEBI" id="CHEBI:57945"/>
        <dbReference type="EC" id="1.1.1.94"/>
    </reaction>
</comment>
<dbReference type="InterPro" id="IPR006168">
    <property type="entry name" value="G3P_DH_NAD-dep"/>
</dbReference>
<comment type="subcellular location">
    <subcellularLocation>
        <location evidence="9">Cytoplasm</location>
    </subcellularLocation>
</comment>
<feature type="binding site" evidence="9">
    <location>
        <position position="279"/>
    </location>
    <ligand>
        <name>NADPH</name>
        <dbReference type="ChEBI" id="CHEBI:57783"/>
    </ligand>
</feature>
<keyword evidence="9" id="KW-0963">Cytoplasm</keyword>
<comment type="similarity">
    <text evidence="1 9 10">Belongs to the NAD-dependent glycerol-3-phosphate dehydrogenase family.</text>
</comment>
<evidence type="ECO:0000256" key="7">
    <source>
        <dbReference type="ARBA" id="ARBA00023209"/>
    </source>
</evidence>
<feature type="binding site" evidence="9">
    <location>
        <position position="256"/>
    </location>
    <ligand>
        <name>sn-glycerol 3-phosphate</name>
        <dbReference type="ChEBI" id="CHEBI:57597"/>
    </ligand>
</feature>
<feature type="binding site" evidence="9">
    <location>
        <position position="244"/>
    </location>
    <ligand>
        <name>sn-glycerol 3-phosphate</name>
        <dbReference type="ChEBI" id="CHEBI:57597"/>
    </ligand>
</feature>
<accession>A0ABS4GT52</accession>